<evidence type="ECO:0000313" key="2">
    <source>
        <dbReference type="EMBL" id="GMI25919.1"/>
    </source>
</evidence>
<accession>A0ABQ6MGH7</accession>
<reference evidence="2 3" key="1">
    <citation type="journal article" date="2023" name="Commun. Biol.">
        <title>Genome analysis of Parmales, the sister group of diatoms, reveals the evolutionary specialization of diatoms from phago-mixotrophs to photoautotrophs.</title>
        <authorList>
            <person name="Ban H."/>
            <person name="Sato S."/>
            <person name="Yoshikawa S."/>
            <person name="Yamada K."/>
            <person name="Nakamura Y."/>
            <person name="Ichinomiya M."/>
            <person name="Sato N."/>
            <person name="Blanc-Mathieu R."/>
            <person name="Endo H."/>
            <person name="Kuwata A."/>
            <person name="Ogata H."/>
        </authorList>
    </citation>
    <scope>NUCLEOTIDE SEQUENCE [LARGE SCALE GENOMIC DNA]</scope>
</reference>
<feature type="compositionally biased region" description="Gly residues" evidence="1">
    <location>
        <begin position="288"/>
        <end position="300"/>
    </location>
</feature>
<evidence type="ECO:0000313" key="3">
    <source>
        <dbReference type="Proteomes" id="UP001165060"/>
    </source>
</evidence>
<organism evidence="2 3">
    <name type="scientific">Tetraparma gracilis</name>
    <dbReference type="NCBI Taxonomy" id="2962635"/>
    <lineage>
        <taxon>Eukaryota</taxon>
        <taxon>Sar</taxon>
        <taxon>Stramenopiles</taxon>
        <taxon>Ochrophyta</taxon>
        <taxon>Bolidophyceae</taxon>
        <taxon>Parmales</taxon>
        <taxon>Triparmaceae</taxon>
        <taxon>Tetraparma</taxon>
    </lineage>
</organism>
<protein>
    <submittedName>
        <fullName evidence="2">Uncharacterized protein</fullName>
    </submittedName>
</protein>
<comment type="caution">
    <text evidence="2">The sequence shown here is derived from an EMBL/GenBank/DDBJ whole genome shotgun (WGS) entry which is preliminary data.</text>
</comment>
<feature type="region of interest" description="Disordered" evidence="1">
    <location>
        <begin position="275"/>
        <end position="300"/>
    </location>
</feature>
<name>A0ABQ6MGH7_9STRA</name>
<dbReference type="Proteomes" id="UP001165060">
    <property type="component" value="Unassembled WGS sequence"/>
</dbReference>
<gene>
    <name evidence="2" type="ORF">TeGR_g2007</name>
</gene>
<evidence type="ECO:0000256" key="1">
    <source>
        <dbReference type="SAM" id="MobiDB-lite"/>
    </source>
</evidence>
<keyword evidence="3" id="KW-1185">Reference proteome</keyword>
<dbReference type="EMBL" id="BRYB01004117">
    <property type="protein sequence ID" value="GMI25919.1"/>
    <property type="molecule type" value="Genomic_DNA"/>
</dbReference>
<sequence>MGPSAQLERFDGPNDLVRYVCSTSTRTSYDPVCPFPYINGNWGAIVSQSGTDFSKAGEVDFPSCNITFATALHEVGYDLERWLQICASFMCFAGSLWLSVKLRGLRLKVRKAAGRHQTGAAAPSPSEIIAWLNILSSLCQLVCWVDYWGFEHIWSYTMASCLKAVSASCMIAIPMVIITKSVELISTVGLVPTAAAARMKDANIIVIIFSFVIEVSLSVLECVLGEWRVGTGGAYDGTVNAVKSAVNGTIYLCYAAAAVHYGVKVTGALQRSSTVDRGDSMHSAGNWRGRGSGVGGEGYR</sequence>
<proteinExistence type="predicted"/>